<dbReference type="RefSeq" id="WP_062979946.1">
    <property type="nucleotide sequence ID" value="NZ_JAAXOT010000022.1"/>
</dbReference>
<evidence type="ECO:0000256" key="1">
    <source>
        <dbReference type="SAM" id="Phobius"/>
    </source>
</evidence>
<protein>
    <recommendedName>
        <fullName evidence="4">DUF1049 domain-containing protein</fullName>
    </recommendedName>
</protein>
<name>A0A846YMQ1_9NOCA</name>
<comment type="caution">
    <text evidence="2">The sequence shown here is derived from an EMBL/GenBank/DDBJ whole genome shotgun (WGS) entry which is preliminary data.</text>
</comment>
<keyword evidence="1" id="KW-0472">Membrane</keyword>
<accession>A0A846YMQ1</accession>
<sequence length="88" mass="9637">MSATTEISPNKKLAKSIGNLSLKILRVDIVLTAIFALLKYTDNLDWSWTRVAMPIWLWPAQAVGVVVGLFIAAGIWVGVTEAVKAVRK</sequence>
<keyword evidence="1" id="KW-0812">Transmembrane</keyword>
<dbReference type="EMBL" id="JAAXOT010000022">
    <property type="protein sequence ID" value="NKY60387.1"/>
    <property type="molecule type" value="Genomic_DNA"/>
</dbReference>
<feature type="transmembrane region" description="Helical" evidence="1">
    <location>
        <begin position="20"/>
        <end position="38"/>
    </location>
</feature>
<gene>
    <name evidence="2" type="ORF">HGA15_30480</name>
</gene>
<evidence type="ECO:0000313" key="2">
    <source>
        <dbReference type="EMBL" id="NKY60387.1"/>
    </source>
</evidence>
<dbReference type="Proteomes" id="UP000570678">
    <property type="component" value="Unassembled WGS sequence"/>
</dbReference>
<reference evidence="2 3" key="1">
    <citation type="submission" date="2020-04" db="EMBL/GenBank/DDBJ databases">
        <title>MicrobeNet Type strains.</title>
        <authorList>
            <person name="Nicholson A.C."/>
        </authorList>
    </citation>
    <scope>NUCLEOTIDE SEQUENCE [LARGE SCALE GENOMIC DNA]</scope>
    <source>
        <strain evidence="2 3">JCM 3332</strain>
    </source>
</reference>
<proteinExistence type="predicted"/>
<keyword evidence="3" id="KW-1185">Reference proteome</keyword>
<evidence type="ECO:0008006" key="4">
    <source>
        <dbReference type="Google" id="ProtNLM"/>
    </source>
</evidence>
<organism evidence="2 3">
    <name type="scientific">Nocardia flavorosea</name>
    <dbReference type="NCBI Taxonomy" id="53429"/>
    <lineage>
        <taxon>Bacteria</taxon>
        <taxon>Bacillati</taxon>
        <taxon>Actinomycetota</taxon>
        <taxon>Actinomycetes</taxon>
        <taxon>Mycobacteriales</taxon>
        <taxon>Nocardiaceae</taxon>
        <taxon>Nocardia</taxon>
    </lineage>
</organism>
<feature type="transmembrane region" description="Helical" evidence="1">
    <location>
        <begin position="58"/>
        <end position="79"/>
    </location>
</feature>
<keyword evidence="1" id="KW-1133">Transmembrane helix</keyword>
<dbReference type="AlphaFoldDB" id="A0A846YMQ1"/>
<evidence type="ECO:0000313" key="3">
    <source>
        <dbReference type="Proteomes" id="UP000570678"/>
    </source>
</evidence>